<evidence type="ECO:0008006" key="3">
    <source>
        <dbReference type="Google" id="ProtNLM"/>
    </source>
</evidence>
<keyword evidence="2" id="KW-1185">Reference proteome</keyword>
<proteinExistence type="predicted"/>
<protein>
    <recommendedName>
        <fullName evidence="3">Nucleoside-diphosphate sugar epimerase</fullName>
    </recommendedName>
</protein>
<sequence>MQQIVNEIIEHLSHSHQQMARMIDSKRHVVVRMAEVVKTIPDNNPNFGGTDGLLTSTQSLLGGIVSYLSTIAELQETLAAQLTFTVRELRLEEEE</sequence>
<reference evidence="1 2" key="1">
    <citation type="submission" date="2023-03" db="EMBL/GenBank/DDBJ databases">
        <title>Draft genome sequence of the bacteria which degrade cell wall of Tricholomamatutake.</title>
        <authorList>
            <person name="Konishi Y."/>
            <person name="Fukuta Y."/>
            <person name="Shirasaka N."/>
        </authorList>
    </citation>
    <scope>NUCLEOTIDE SEQUENCE [LARGE SCALE GENOMIC DNA]</scope>
    <source>
        <strain evidence="2">mu1</strain>
    </source>
</reference>
<gene>
    <name evidence="1" type="ORF">MU1_14420</name>
</gene>
<evidence type="ECO:0000313" key="1">
    <source>
        <dbReference type="EMBL" id="GLX67098.1"/>
    </source>
</evidence>
<accession>A0ABQ6GCU3</accession>
<evidence type="ECO:0000313" key="2">
    <source>
        <dbReference type="Proteomes" id="UP001157114"/>
    </source>
</evidence>
<dbReference type="Proteomes" id="UP001157114">
    <property type="component" value="Unassembled WGS sequence"/>
</dbReference>
<organism evidence="1 2">
    <name type="scientific">Paenibacillus glycanilyticus</name>
    <dbReference type="NCBI Taxonomy" id="126569"/>
    <lineage>
        <taxon>Bacteria</taxon>
        <taxon>Bacillati</taxon>
        <taxon>Bacillota</taxon>
        <taxon>Bacilli</taxon>
        <taxon>Bacillales</taxon>
        <taxon>Paenibacillaceae</taxon>
        <taxon>Paenibacillus</taxon>
    </lineage>
</organism>
<dbReference type="EMBL" id="BSSQ01000005">
    <property type="protein sequence ID" value="GLX67098.1"/>
    <property type="molecule type" value="Genomic_DNA"/>
</dbReference>
<comment type="caution">
    <text evidence="1">The sequence shown here is derived from an EMBL/GenBank/DDBJ whole genome shotgun (WGS) entry which is preliminary data.</text>
</comment>
<dbReference type="RefSeq" id="WP_284237824.1">
    <property type="nucleotide sequence ID" value="NZ_BSSQ01000005.1"/>
</dbReference>
<name>A0ABQ6GCU3_9BACL</name>